<feature type="chain" id="PRO_5014798640" evidence="1">
    <location>
        <begin position="18"/>
        <end position="75"/>
    </location>
</feature>
<dbReference type="EMBL" id="GGFJ01013957">
    <property type="protein sequence ID" value="MBW63098.1"/>
    <property type="molecule type" value="Transcribed_RNA"/>
</dbReference>
<organism evidence="2">
    <name type="scientific">Anopheles marajoara</name>
    <dbReference type="NCBI Taxonomy" id="58244"/>
    <lineage>
        <taxon>Eukaryota</taxon>
        <taxon>Metazoa</taxon>
        <taxon>Ecdysozoa</taxon>
        <taxon>Arthropoda</taxon>
        <taxon>Hexapoda</taxon>
        <taxon>Insecta</taxon>
        <taxon>Pterygota</taxon>
        <taxon>Neoptera</taxon>
        <taxon>Endopterygota</taxon>
        <taxon>Diptera</taxon>
        <taxon>Nematocera</taxon>
        <taxon>Culicoidea</taxon>
        <taxon>Culicidae</taxon>
        <taxon>Anophelinae</taxon>
        <taxon>Anopheles</taxon>
    </lineage>
</organism>
<keyword evidence="1" id="KW-0732">Signal</keyword>
<feature type="signal peptide" evidence="1">
    <location>
        <begin position="1"/>
        <end position="17"/>
    </location>
</feature>
<protein>
    <submittedName>
        <fullName evidence="2">Putative secreted protein</fullName>
    </submittedName>
</protein>
<reference evidence="2" key="1">
    <citation type="submission" date="2018-01" db="EMBL/GenBank/DDBJ databases">
        <title>An insight into the sialome of Amazonian anophelines.</title>
        <authorList>
            <person name="Ribeiro J.M."/>
            <person name="Scarpassa V."/>
            <person name="Calvo E."/>
        </authorList>
    </citation>
    <scope>NUCLEOTIDE SEQUENCE</scope>
    <source>
        <tissue evidence="2">Salivary glands</tissue>
    </source>
</reference>
<sequence>MWLLANIGKLLPLFVSSEESSVCMDFNSERVSHSVRCWMFFVTACQMAAHSPLPPGTSEAALLPAFQSRENVTCA</sequence>
<dbReference type="AlphaFoldDB" id="A0A2M4CDT9"/>
<evidence type="ECO:0000313" key="2">
    <source>
        <dbReference type="EMBL" id="MBW63098.1"/>
    </source>
</evidence>
<name>A0A2M4CDT9_9DIPT</name>
<proteinExistence type="predicted"/>
<accession>A0A2M4CDT9</accession>
<evidence type="ECO:0000256" key="1">
    <source>
        <dbReference type="SAM" id="SignalP"/>
    </source>
</evidence>